<dbReference type="EMBL" id="JANJYI010000004">
    <property type="protein sequence ID" value="KAK2653478.1"/>
    <property type="molecule type" value="Genomic_DNA"/>
</dbReference>
<protein>
    <submittedName>
        <fullName evidence="1">Uncharacterized protein</fullName>
    </submittedName>
</protein>
<sequence>MDCRFAFFSILDIDCVYTFYVKTGSIIRGGNISITLGDPSGRLVWVPNLRSWGLMGPNHDYFECGNIDIFGGRGPCVPSQLDIRWVRVAPQLVLRLRPGHHRRTSQKVWPDRILR</sequence>
<gene>
    <name evidence="1" type="ORF">Ddye_013334</name>
</gene>
<reference evidence="1" key="1">
    <citation type="journal article" date="2023" name="Plant J.">
        <title>Genome sequences and population genomics provide insights into the demographic history, inbreeding, and mutation load of two 'living fossil' tree species of Dipteronia.</title>
        <authorList>
            <person name="Feng Y."/>
            <person name="Comes H.P."/>
            <person name="Chen J."/>
            <person name="Zhu S."/>
            <person name="Lu R."/>
            <person name="Zhang X."/>
            <person name="Li P."/>
            <person name="Qiu J."/>
            <person name="Olsen K.M."/>
            <person name="Qiu Y."/>
        </authorList>
    </citation>
    <scope>NUCLEOTIDE SEQUENCE</scope>
    <source>
        <strain evidence="1">KIB01</strain>
    </source>
</reference>
<proteinExistence type="predicted"/>
<dbReference type="PANTHER" id="PTHR31718">
    <property type="entry name" value="PLAT DOMAIN-CONTAINING PROTEIN"/>
    <property type="match status" value="1"/>
</dbReference>
<dbReference type="InterPro" id="IPR036392">
    <property type="entry name" value="PLAT/LH2_dom_sf"/>
</dbReference>
<organism evidence="1 2">
    <name type="scientific">Dipteronia dyeriana</name>
    <dbReference type="NCBI Taxonomy" id="168575"/>
    <lineage>
        <taxon>Eukaryota</taxon>
        <taxon>Viridiplantae</taxon>
        <taxon>Streptophyta</taxon>
        <taxon>Embryophyta</taxon>
        <taxon>Tracheophyta</taxon>
        <taxon>Spermatophyta</taxon>
        <taxon>Magnoliopsida</taxon>
        <taxon>eudicotyledons</taxon>
        <taxon>Gunneridae</taxon>
        <taxon>Pentapetalae</taxon>
        <taxon>rosids</taxon>
        <taxon>malvids</taxon>
        <taxon>Sapindales</taxon>
        <taxon>Sapindaceae</taxon>
        <taxon>Hippocastanoideae</taxon>
        <taxon>Acereae</taxon>
        <taxon>Dipteronia</taxon>
    </lineage>
</organism>
<accession>A0AAD9X623</accession>
<name>A0AAD9X623_9ROSI</name>
<dbReference type="AlphaFoldDB" id="A0AAD9X623"/>
<keyword evidence="2" id="KW-1185">Reference proteome</keyword>
<dbReference type="PANTHER" id="PTHR31718:SF47">
    <property type="entry name" value="OS06G0206401 PROTEIN"/>
    <property type="match status" value="1"/>
</dbReference>
<evidence type="ECO:0000313" key="1">
    <source>
        <dbReference type="EMBL" id="KAK2653478.1"/>
    </source>
</evidence>
<evidence type="ECO:0000313" key="2">
    <source>
        <dbReference type="Proteomes" id="UP001280121"/>
    </source>
</evidence>
<comment type="caution">
    <text evidence="1">The sequence shown here is derived from an EMBL/GenBank/DDBJ whole genome shotgun (WGS) entry which is preliminary data.</text>
</comment>
<dbReference type="Proteomes" id="UP001280121">
    <property type="component" value="Unassembled WGS sequence"/>
</dbReference>
<dbReference type="SUPFAM" id="SSF49723">
    <property type="entry name" value="Lipase/lipooxygenase domain (PLAT/LH2 domain)"/>
    <property type="match status" value="1"/>
</dbReference>